<comment type="caution">
    <text evidence="1">The sequence shown here is derived from an EMBL/GenBank/DDBJ whole genome shotgun (WGS) entry which is preliminary data.</text>
</comment>
<dbReference type="EMBL" id="MDEO01000033">
    <property type="protein sequence ID" value="OCX16147.1"/>
    <property type="molecule type" value="Genomic_DNA"/>
</dbReference>
<reference evidence="1 2" key="1">
    <citation type="submission" date="2016-08" db="EMBL/GenBank/DDBJ databases">
        <title>Whole genome sequence of Mesorhizobium sp. strain UASWS1009 isolated from industrial sewage.</title>
        <authorList>
            <person name="Crovadore J."/>
            <person name="Calmin G."/>
            <person name="Chablais R."/>
            <person name="Cochard B."/>
            <person name="Lefort F."/>
        </authorList>
    </citation>
    <scope>NUCLEOTIDE SEQUENCE [LARGE SCALE GENOMIC DNA]</scope>
    <source>
        <strain evidence="1 2">UASWS1009</strain>
    </source>
</reference>
<dbReference type="SUPFAM" id="SSF53474">
    <property type="entry name" value="alpha/beta-Hydrolases"/>
    <property type="match status" value="1"/>
</dbReference>
<proteinExistence type="predicted"/>
<evidence type="ECO:0008006" key="3">
    <source>
        <dbReference type="Google" id="ProtNLM"/>
    </source>
</evidence>
<dbReference type="PANTHER" id="PTHR48098:SF1">
    <property type="entry name" value="DIACYLGLYCEROL ACYLTRANSFERASE_MYCOLYLTRANSFERASE AG85A"/>
    <property type="match status" value="1"/>
</dbReference>
<dbReference type="AlphaFoldDB" id="A0A1C2DN07"/>
<dbReference type="InterPro" id="IPR000801">
    <property type="entry name" value="Esterase-like"/>
</dbReference>
<organism evidence="1 2">
    <name type="scientific">Mesorhizobium hungaricum</name>
    <dbReference type="NCBI Taxonomy" id="1566387"/>
    <lineage>
        <taxon>Bacteria</taxon>
        <taxon>Pseudomonadati</taxon>
        <taxon>Pseudomonadota</taxon>
        <taxon>Alphaproteobacteria</taxon>
        <taxon>Hyphomicrobiales</taxon>
        <taxon>Phyllobacteriaceae</taxon>
        <taxon>Mesorhizobium</taxon>
    </lineage>
</organism>
<gene>
    <name evidence="1" type="ORF">QV13_14880</name>
</gene>
<dbReference type="RefSeq" id="WP_065998022.1">
    <property type="nucleotide sequence ID" value="NZ_MDEO01000033.1"/>
</dbReference>
<dbReference type="Proteomes" id="UP000094412">
    <property type="component" value="Unassembled WGS sequence"/>
</dbReference>
<keyword evidence="2" id="KW-1185">Reference proteome</keyword>
<dbReference type="InterPro" id="IPR050583">
    <property type="entry name" value="Mycobacterial_A85_antigen"/>
</dbReference>
<sequence length="264" mass="28457">MTVSLMVHEDFYSQSVASTVEYRVLMPPDGSRVDGLPLILHLHGAMSSSAFLDVAKPSYESAWTTGVLPPAIVACASTPTSGGFYIDYSDGPFWERLVGTELPEHLATQFALNESQAVLGFSMGGYGALKLAFRAPDRYRAVAALCPAIFPAESLDEVPAKNRPAILGELNHAMGAAPYGYSGNCVPTLLRQNIDVVRESALKILVDCGNKDEFALHDGSMYLHQLMLDLNIDHDWESLPNCGHADRGAERLAKALTFLGSALA</sequence>
<dbReference type="Gene3D" id="3.40.50.1820">
    <property type="entry name" value="alpha/beta hydrolase"/>
    <property type="match status" value="1"/>
</dbReference>
<dbReference type="OrthoDB" id="9803578at2"/>
<dbReference type="STRING" id="1566387.QV13_14880"/>
<dbReference type="PANTHER" id="PTHR48098">
    <property type="entry name" value="ENTEROCHELIN ESTERASE-RELATED"/>
    <property type="match status" value="1"/>
</dbReference>
<dbReference type="Pfam" id="PF00756">
    <property type="entry name" value="Esterase"/>
    <property type="match status" value="1"/>
</dbReference>
<evidence type="ECO:0000313" key="1">
    <source>
        <dbReference type="EMBL" id="OCX16147.1"/>
    </source>
</evidence>
<accession>A0A1C2DN07</accession>
<dbReference type="GO" id="GO:0016747">
    <property type="term" value="F:acyltransferase activity, transferring groups other than amino-acyl groups"/>
    <property type="evidence" value="ECO:0007669"/>
    <property type="project" value="TreeGrafter"/>
</dbReference>
<evidence type="ECO:0000313" key="2">
    <source>
        <dbReference type="Proteomes" id="UP000094412"/>
    </source>
</evidence>
<protein>
    <recommendedName>
        <fullName evidence="3">Esterase</fullName>
    </recommendedName>
</protein>
<dbReference type="InterPro" id="IPR029058">
    <property type="entry name" value="AB_hydrolase_fold"/>
</dbReference>
<name>A0A1C2DN07_9HYPH</name>